<feature type="region of interest" description="Disordered" evidence="1">
    <location>
        <begin position="1"/>
        <end position="68"/>
    </location>
</feature>
<keyword evidence="2" id="KW-0472">Membrane</keyword>
<evidence type="ECO:0000256" key="2">
    <source>
        <dbReference type="SAM" id="Phobius"/>
    </source>
</evidence>
<name>A0A919L358_9ACTN</name>
<evidence type="ECO:0000313" key="3">
    <source>
        <dbReference type="EMBL" id="GHH82182.1"/>
    </source>
</evidence>
<keyword evidence="2" id="KW-1133">Transmembrane helix</keyword>
<evidence type="ECO:0000256" key="1">
    <source>
        <dbReference type="SAM" id="MobiDB-lite"/>
    </source>
</evidence>
<organism evidence="3 4">
    <name type="scientific">Streptomyces sulfonofaciens</name>
    <dbReference type="NCBI Taxonomy" id="68272"/>
    <lineage>
        <taxon>Bacteria</taxon>
        <taxon>Bacillati</taxon>
        <taxon>Actinomycetota</taxon>
        <taxon>Actinomycetes</taxon>
        <taxon>Kitasatosporales</taxon>
        <taxon>Streptomycetaceae</taxon>
        <taxon>Streptomyces</taxon>
    </lineage>
</organism>
<keyword evidence="2" id="KW-0812">Transmembrane</keyword>
<accession>A0A919L358</accession>
<evidence type="ECO:0000313" key="4">
    <source>
        <dbReference type="Proteomes" id="UP000603708"/>
    </source>
</evidence>
<feature type="transmembrane region" description="Helical" evidence="2">
    <location>
        <begin position="98"/>
        <end position="128"/>
    </location>
</feature>
<dbReference type="AlphaFoldDB" id="A0A919L358"/>
<feature type="compositionally biased region" description="Basic and acidic residues" evidence="1">
    <location>
        <begin position="47"/>
        <end position="57"/>
    </location>
</feature>
<gene>
    <name evidence="3" type="ORF">GCM10018793_41390</name>
</gene>
<keyword evidence="4" id="KW-1185">Reference proteome</keyword>
<sequence>MTSTASAGRKSKATGKAAPRTSGPRKSTTSAREKSGTGTRTAGRRGRSGEAGEEQRLHMHTAHPSIPVPYVTRADLSANVHAAESALPDVRMPPPERLAFYGGLGALAVAGAVEWPVAAAIGVATVIARRGRRGSE</sequence>
<dbReference type="Proteomes" id="UP000603708">
    <property type="component" value="Unassembled WGS sequence"/>
</dbReference>
<reference evidence="3" key="1">
    <citation type="journal article" date="2014" name="Int. J. Syst. Evol. Microbiol.">
        <title>Complete genome sequence of Corynebacterium casei LMG S-19264T (=DSM 44701T), isolated from a smear-ripened cheese.</title>
        <authorList>
            <consortium name="US DOE Joint Genome Institute (JGI-PGF)"/>
            <person name="Walter F."/>
            <person name="Albersmeier A."/>
            <person name="Kalinowski J."/>
            <person name="Ruckert C."/>
        </authorList>
    </citation>
    <scope>NUCLEOTIDE SEQUENCE</scope>
    <source>
        <strain evidence="3">JCM 5069</strain>
    </source>
</reference>
<dbReference type="EMBL" id="BNCD01000012">
    <property type="protein sequence ID" value="GHH82182.1"/>
    <property type="molecule type" value="Genomic_DNA"/>
</dbReference>
<dbReference type="RefSeq" id="WP_189934195.1">
    <property type="nucleotide sequence ID" value="NZ_BNCD01000012.1"/>
</dbReference>
<reference evidence="3" key="2">
    <citation type="submission" date="2020-09" db="EMBL/GenBank/DDBJ databases">
        <authorList>
            <person name="Sun Q."/>
            <person name="Ohkuma M."/>
        </authorList>
    </citation>
    <scope>NUCLEOTIDE SEQUENCE</scope>
    <source>
        <strain evidence="3">JCM 5069</strain>
    </source>
</reference>
<comment type="caution">
    <text evidence="3">The sequence shown here is derived from an EMBL/GenBank/DDBJ whole genome shotgun (WGS) entry which is preliminary data.</text>
</comment>
<protein>
    <submittedName>
        <fullName evidence="3">Uncharacterized protein</fullName>
    </submittedName>
</protein>
<proteinExistence type="predicted"/>